<dbReference type="PANTHER" id="PTHR34301:SF8">
    <property type="entry name" value="ATPASE DOMAIN-CONTAINING PROTEIN"/>
    <property type="match status" value="1"/>
</dbReference>
<sequence>MEYSKNPFTPTFGSVPPFLAGREHILRDINRGFINGPGDPNLSTIFTGARGTGKTALLSLLSETALEHDWIAANVSAMPGMLEDIIERTKEAADSYLSQPHARINGVQIGPVGIDWTYAQEAQGNWRTRMNSIFRQLEKHDIGLLITIDEVTVDLDEMLQFASVYQHFVREGKKVALLMAGLPYKVSALLRNDSVSFLRRSQYHQLGRITDVEIANAFRKTIEAGGRSITPEALEDAVKAVDGFPYMMQLVGYRTWDVSENSPQISTSDVQQGSLLARMELRDRILETTYRELSDKDIEFLLAMLPDSGPSRVSEIAKRMGVASNYASQYKRRLLEDGVIGERGRGLVGFDIPAFREFLSEKAS</sequence>
<dbReference type="InterPro" id="IPR027417">
    <property type="entry name" value="P-loop_NTPase"/>
</dbReference>
<dbReference type="Proteomes" id="UP000361836">
    <property type="component" value="Unassembled WGS sequence"/>
</dbReference>
<gene>
    <name evidence="1" type="ORF">KCJAJFAP_01568</name>
</gene>
<evidence type="ECO:0008006" key="3">
    <source>
        <dbReference type="Google" id="ProtNLM"/>
    </source>
</evidence>
<dbReference type="Gene3D" id="3.40.50.300">
    <property type="entry name" value="P-loop containing nucleotide triphosphate hydrolases"/>
    <property type="match status" value="1"/>
</dbReference>
<accession>A0A5K1IJW0</accession>
<dbReference type="PANTHER" id="PTHR34301">
    <property type="entry name" value="DNA-BINDING PROTEIN-RELATED"/>
    <property type="match status" value="1"/>
</dbReference>
<dbReference type="SUPFAM" id="SSF52540">
    <property type="entry name" value="P-loop containing nucleoside triphosphate hydrolases"/>
    <property type="match status" value="1"/>
</dbReference>
<dbReference type="AlphaFoldDB" id="A0A5K1IJW0"/>
<protein>
    <recommendedName>
        <fullName evidence="3">ATP-binding protein</fullName>
    </recommendedName>
</protein>
<dbReference type="RefSeq" id="WP_152075843.1">
    <property type="nucleotide sequence ID" value="NZ_CAAKNU010000023.1"/>
</dbReference>
<proteinExistence type="predicted"/>
<evidence type="ECO:0000313" key="1">
    <source>
        <dbReference type="EMBL" id="VWL87217.1"/>
    </source>
</evidence>
<dbReference type="EMBL" id="CABWIE010000002">
    <property type="protein sequence ID" value="VWL87217.1"/>
    <property type="molecule type" value="Genomic_DNA"/>
</dbReference>
<reference evidence="1 2" key="1">
    <citation type="submission" date="2019-10" db="EMBL/GenBank/DDBJ databases">
        <authorList>
            <person name="Wolf R A."/>
        </authorList>
    </citation>
    <scope>NUCLEOTIDE SEQUENCE [LARGE SCALE GENOMIC DNA]</scope>
    <source>
        <strain evidence="1">Collinsella_aerofaciens_MC2</strain>
    </source>
</reference>
<evidence type="ECO:0000313" key="2">
    <source>
        <dbReference type="Proteomes" id="UP000361836"/>
    </source>
</evidence>
<name>A0A5K1IJW0_9ACTN</name>
<keyword evidence="2" id="KW-1185">Reference proteome</keyword>
<organism evidence="1 2">
    <name type="scientific">Collinsella aerofaciens</name>
    <dbReference type="NCBI Taxonomy" id="74426"/>
    <lineage>
        <taxon>Bacteria</taxon>
        <taxon>Bacillati</taxon>
        <taxon>Actinomycetota</taxon>
        <taxon>Coriobacteriia</taxon>
        <taxon>Coriobacteriales</taxon>
        <taxon>Coriobacteriaceae</taxon>
        <taxon>Collinsella</taxon>
    </lineage>
</organism>